<accession>A0ABS8JZI0</accession>
<name>A0ABS8JZI0_9BURK</name>
<dbReference type="EMBL" id="JAJITD010000011">
    <property type="protein sequence ID" value="MCC8395315.1"/>
    <property type="molecule type" value="Genomic_DNA"/>
</dbReference>
<evidence type="ECO:0000313" key="2">
    <source>
        <dbReference type="Proteomes" id="UP001431019"/>
    </source>
</evidence>
<dbReference type="RefSeq" id="WP_230511573.1">
    <property type="nucleotide sequence ID" value="NZ_JAJITD010000011.1"/>
</dbReference>
<gene>
    <name evidence="1" type="ORF">LJ656_22255</name>
</gene>
<keyword evidence="2" id="KW-1185">Reference proteome</keyword>
<evidence type="ECO:0000313" key="1">
    <source>
        <dbReference type="EMBL" id="MCC8395315.1"/>
    </source>
</evidence>
<sequence length="46" mass="5343">MKFALLLSHLPYTAASRVHYESLLSLAPAQPGRLATLWRRLRSRFF</sequence>
<organism evidence="1 2">
    <name type="scientific">Paraburkholderia sejongensis</name>
    <dbReference type="NCBI Taxonomy" id="2886946"/>
    <lineage>
        <taxon>Bacteria</taxon>
        <taxon>Pseudomonadati</taxon>
        <taxon>Pseudomonadota</taxon>
        <taxon>Betaproteobacteria</taxon>
        <taxon>Burkholderiales</taxon>
        <taxon>Burkholderiaceae</taxon>
        <taxon>Paraburkholderia</taxon>
    </lineage>
</organism>
<protein>
    <submittedName>
        <fullName evidence="1">Uncharacterized protein</fullName>
    </submittedName>
</protein>
<reference evidence="1 2" key="1">
    <citation type="submission" date="2021-11" db="EMBL/GenBank/DDBJ databases">
        <authorList>
            <person name="Oh E.-T."/>
            <person name="Kim S.-B."/>
        </authorList>
    </citation>
    <scope>NUCLEOTIDE SEQUENCE [LARGE SCALE GENOMIC DNA]</scope>
    <source>
        <strain evidence="1 2">MMS20-SJTR3</strain>
    </source>
</reference>
<dbReference type="Proteomes" id="UP001431019">
    <property type="component" value="Unassembled WGS sequence"/>
</dbReference>
<comment type="caution">
    <text evidence="1">The sequence shown here is derived from an EMBL/GenBank/DDBJ whole genome shotgun (WGS) entry which is preliminary data.</text>
</comment>
<proteinExistence type="predicted"/>